<gene>
    <name evidence="4" type="ORF">RL72_00473</name>
</gene>
<evidence type="ECO:0000256" key="1">
    <source>
        <dbReference type="ARBA" id="ARBA00023125"/>
    </source>
</evidence>
<dbReference type="PATRIC" id="fig|582680.7.peg.487"/>
<proteinExistence type="predicted"/>
<name>A0A0F0L2L6_9MICO</name>
<reference evidence="4 5" key="1">
    <citation type="submission" date="2015-02" db="EMBL/GenBank/DDBJ databases">
        <title>Draft genome sequences of ten Microbacterium spp. with emphasis on heavy metal contaminated environments.</title>
        <authorList>
            <person name="Corretto E."/>
        </authorList>
    </citation>
    <scope>NUCLEOTIDE SEQUENCE [LARGE SCALE GENOMIC DNA]</scope>
    <source>
        <strain evidence="4 5">DSM 23848</strain>
    </source>
</reference>
<dbReference type="Gene3D" id="1.10.357.10">
    <property type="entry name" value="Tetracycline Repressor, domain 2"/>
    <property type="match status" value="1"/>
</dbReference>
<comment type="caution">
    <text evidence="4">The sequence shown here is derived from an EMBL/GenBank/DDBJ whole genome shotgun (WGS) entry which is preliminary data.</text>
</comment>
<keyword evidence="1 2" id="KW-0238">DNA-binding</keyword>
<dbReference type="EMBL" id="JYIT01000053">
    <property type="protein sequence ID" value="KJL27378.1"/>
    <property type="molecule type" value="Genomic_DNA"/>
</dbReference>
<protein>
    <submittedName>
        <fullName evidence="4">Transcriptional regulator BetI</fullName>
    </submittedName>
</protein>
<sequence length="199" mass="21777">MLWLRYSEVMAKNEARRAALADAGIAVLAREGSRGLTHRAIDDEAHVPTGTASNYFRSRRALIAGLFERIGERLAPTPEDLARRASQTPSPALFADYLRDIVRRLVAEREVTLALFELRLEAARRPELAAALQEWQRAGFEGDVAFNEAAGLPGGRAEIALFHYAIEGLVFDRLTSSIDPATPTDDVVDALVAGLLPRA</sequence>
<dbReference type="InterPro" id="IPR041583">
    <property type="entry name" value="TetR_C_31"/>
</dbReference>
<dbReference type="Pfam" id="PF17940">
    <property type="entry name" value="TetR_C_31"/>
    <property type="match status" value="1"/>
</dbReference>
<dbReference type="GO" id="GO:0003677">
    <property type="term" value="F:DNA binding"/>
    <property type="evidence" value="ECO:0007669"/>
    <property type="project" value="UniProtKB-UniRule"/>
</dbReference>
<evidence type="ECO:0000313" key="5">
    <source>
        <dbReference type="Proteomes" id="UP000033448"/>
    </source>
</evidence>
<keyword evidence="5" id="KW-1185">Reference proteome</keyword>
<dbReference type="PROSITE" id="PS50977">
    <property type="entry name" value="HTH_TETR_2"/>
    <property type="match status" value="1"/>
</dbReference>
<dbReference type="Proteomes" id="UP000033448">
    <property type="component" value="Unassembled WGS sequence"/>
</dbReference>
<feature type="domain" description="HTH tetR-type" evidence="3">
    <location>
        <begin position="14"/>
        <end position="74"/>
    </location>
</feature>
<organism evidence="4 5">
    <name type="scientific">Microbacterium azadirachtae</name>
    <dbReference type="NCBI Taxonomy" id="582680"/>
    <lineage>
        <taxon>Bacteria</taxon>
        <taxon>Bacillati</taxon>
        <taxon>Actinomycetota</taxon>
        <taxon>Actinomycetes</taxon>
        <taxon>Micrococcales</taxon>
        <taxon>Microbacteriaceae</taxon>
        <taxon>Microbacterium</taxon>
    </lineage>
</organism>
<feature type="DNA-binding region" description="H-T-H motif" evidence="2">
    <location>
        <begin position="37"/>
        <end position="56"/>
    </location>
</feature>
<dbReference type="InterPro" id="IPR009057">
    <property type="entry name" value="Homeodomain-like_sf"/>
</dbReference>
<dbReference type="InterPro" id="IPR001647">
    <property type="entry name" value="HTH_TetR"/>
</dbReference>
<evidence type="ECO:0000313" key="4">
    <source>
        <dbReference type="EMBL" id="KJL27378.1"/>
    </source>
</evidence>
<evidence type="ECO:0000256" key="2">
    <source>
        <dbReference type="PROSITE-ProRule" id="PRU00335"/>
    </source>
</evidence>
<evidence type="ECO:0000259" key="3">
    <source>
        <dbReference type="PROSITE" id="PS50977"/>
    </source>
</evidence>
<dbReference type="AlphaFoldDB" id="A0A0F0L2L6"/>
<dbReference type="SUPFAM" id="SSF46689">
    <property type="entry name" value="Homeodomain-like"/>
    <property type="match status" value="1"/>
</dbReference>
<accession>A0A0F0L2L6</accession>